<dbReference type="EMBL" id="QGMZ01000041">
    <property type="protein sequence ID" value="PWR70465.1"/>
    <property type="molecule type" value="Genomic_DNA"/>
</dbReference>
<dbReference type="InterPro" id="IPR005510">
    <property type="entry name" value="Csm4"/>
</dbReference>
<evidence type="ECO:0000313" key="6">
    <source>
        <dbReference type="EMBL" id="PWR70465.1"/>
    </source>
</evidence>
<dbReference type="RefSeq" id="WP_109942026.1">
    <property type="nucleotide sequence ID" value="NZ_CP176366.1"/>
</dbReference>
<dbReference type="OrthoDB" id="86293at2157"/>
<evidence type="ECO:0000256" key="3">
    <source>
        <dbReference type="ARBA" id="ARBA00022884"/>
    </source>
</evidence>
<dbReference type="GeneID" id="97610235"/>
<comment type="similarity">
    <text evidence="1">Belongs to the CRISPR-associated Csm4 family.</text>
</comment>
<evidence type="ECO:0000259" key="5">
    <source>
        <dbReference type="Pfam" id="PF17953"/>
    </source>
</evidence>
<dbReference type="GO" id="GO:0051607">
    <property type="term" value="P:defense response to virus"/>
    <property type="evidence" value="ECO:0007669"/>
    <property type="project" value="UniProtKB-KW"/>
</dbReference>
<sequence>MQAVYLKPCSTFPATIHSNTLFGAICRTMDELGYDTGGFIERFSKNPPLEISSCFPYIDTESGKSHLFPMPHLPPTGNSGAEFETLKKLKKIQYVDEQAFMEMVSGVLKISDILTLLEKSEETDSKIFSRSGSLKGCSSAVVDIPHNQINRLSSASEQFFHTSGMQFHDGGLFFLIRYHDRDCEEAVHASLRLMADRGIGQRVSSGQGHFDLSFGEIDIPDNRNAPYLTTLSRFMPRDISPFGNKIWYDLVTIRGRSTDGVMKKRVMMLGEGSVFSNVPEGFSGQIATVRSDPPVIEYGLPFLVGMGCLS</sequence>
<keyword evidence="4" id="KW-0051">Antiviral defense</keyword>
<evidence type="ECO:0000256" key="1">
    <source>
        <dbReference type="ARBA" id="ARBA00005772"/>
    </source>
</evidence>
<dbReference type="Pfam" id="PF17953">
    <property type="entry name" value="Csm4_C"/>
    <property type="match status" value="1"/>
</dbReference>
<proteinExistence type="inferred from homology"/>
<keyword evidence="7" id="KW-1185">Reference proteome</keyword>
<organism evidence="6 7">
    <name type="scientific">Methanospirillum stamsii</name>
    <dbReference type="NCBI Taxonomy" id="1277351"/>
    <lineage>
        <taxon>Archaea</taxon>
        <taxon>Methanobacteriati</taxon>
        <taxon>Methanobacteriota</taxon>
        <taxon>Stenosarchaea group</taxon>
        <taxon>Methanomicrobia</taxon>
        <taxon>Methanomicrobiales</taxon>
        <taxon>Methanospirillaceae</taxon>
        <taxon>Methanospirillum</taxon>
    </lineage>
</organism>
<name>A0A2V2MW41_9EURY</name>
<keyword evidence="3" id="KW-0694">RNA-binding</keyword>
<accession>A0A2V2MW41</accession>
<protein>
    <recommendedName>
        <fullName evidence="2">CRISPR system Cms protein Csm4</fullName>
    </recommendedName>
</protein>
<feature type="domain" description="Csm4 C-terminal" evidence="5">
    <location>
        <begin position="225"/>
        <end position="306"/>
    </location>
</feature>
<reference evidence="6 7" key="1">
    <citation type="submission" date="2018-05" db="EMBL/GenBank/DDBJ databases">
        <title>Draft genome of Methanospirillum stamsii Pt1.</title>
        <authorList>
            <person name="Dueholm M.S."/>
            <person name="Nielsen P.H."/>
            <person name="Bakmann L.F."/>
            <person name="Otzen D.E."/>
        </authorList>
    </citation>
    <scope>NUCLEOTIDE SEQUENCE [LARGE SCALE GENOMIC DNA]</scope>
    <source>
        <strain evidence="6 7">Pt1</strain>
    </source>
</reference>
<dbReference type="InterPro" id="IPR040932">
    <property type="entry name" value="Csm4_C"/>
</dbReference>
<gene>
    <name evidence="6" type="primary">csm4</name>
    <name evidence="6" type="ORF">DLD82_15440</name>
</gene>
<evidence type="ECO:0000256" key="4">
    <source>
        <dbReference type="ARBA" id="ARBA00023118"/>
    </source>
</evidence>
<dbReference type="NCBIfam" id="TIGR01903">
    <property type="entry name" value="cas5_csm4"/>
    <property type="match status" value="1"/>
</dbReference>
<comment type="caution">
    <text evidence="6">The sequence shown here is derived from an EMBL/GenBank/DDBJ whole genome shotgun (WGS) entry which is preliminary data.</text>
</comment>
<dbReference type="AlphaFoldDB" id="A0A2V2MW41"/>
<dbReference type="GO" id="GO:0003723">
    <property type="term" value="F:RNA binding"/>
    <property type="evidence" value="ECO:0007669"/>
    <property type="project" value="UniProtKB-KW"/>
</dbReference>
<evidence type="ECO:0000256" key="2">
    <source>
        <dbReference type="ARBA" id="ARBA00016109"/>
    </source>
</evidence>
<evidence type="ECO:0000313" key="7">
    <source>
        <dbReference type="Proteomes" id="UP000245934"/>
    </source>
</evidence>
<dbReference type="Proteomes" id="UP000245934">
    <property type="component" value="Unassembled WGS sequence"/>
</dbReference>